<dbReference type="GeneID" id="27312559"/>
<name>A0A0D2ACU8_9PEZI</name>
<feature type="region of interest" description="Disordered" evidence="1">
    <location>
        <begin position="124"/>
        <end position="160"/>
    </location>
</feature>
<proteinExistence type="predicted"/>
<dbReference type="HOGENOM" id="CLU_797411_0_0_1"/>
<feature type="compositionally biased region" description="Polar residues" evidence="1">
    <location>
        <begin position="139"/>
        <end position="150"/>
    </location>
</feature>
<dbReference type="AlphaFoldDB" id="A0A0D2ACU8"/>
<dbReference type="InParanoid" id="A0A0D2ACU8"/>
<gene>
    <name evidence="2" type="ORF">PV09_04586</name>
</gene>
<dbReference type="RefSeq" id="XP_016214159.1">
    <property type="nucleotide sequence ID" value="XM_016357957.1"/>
</dbReference>
<dbReference type="EMBL" id="KN847541">
    <property type="protein sequence ID" value="KIW04290.1"/>
    <property type="molecule type" value="Genomic_DNA"/>
</dbReference>
<reference evidence="2 3" key="1">
    <citation type="submission" date="2015-01" db="EMBL/GenBank/DDBJ databases">
        <title>The Genome Sequence of Ochroconis gallopava CBS43764.</title>
        <authorList>
            <consortium name="The Broad Institute Genomics Platform"/>
            <person name="Cuomo C."/>
            <person name="de Hoog S."/>
            <person name="Gorbushina A."/>
            <person name="Stielow B."/>
            <person name="Teixiera M."/>
            <person name="Abouelleil A."/>
            <person name="Chapman S.B."/>
            <person name="Priest M."/>
            <person name="Young S.K."/>
            <person name="Wortman J."/>
            <person name="Nusbaum C."/>
            <person name="Birren B."/>
        </authorList>
    </citation>
    <scope>NUCLEOTIDE SEQUENCE [LARGE SCALE GENOMIC DNA]</scope>
    <source>
        <strain evidence="2 3">CBS 43764</strain>
    </source>
</reference>
<keyword evidence="3" id="KW-1185">Reference proteome</keyword>
<evidence type="ECO:0000313" key="3">
    <source>
        <dbReference type="Proteomes" id="UP000053259"/>
    </source>
</evidence>
<organism evidence="2 3">
    <name type="scientific">Verruconis gallopava</name>
    <dbReference type="NCBI Taxonomy" id="253628"/>
    <lineage>
        <taxon>Eukaryota</taxon>
        <taxon>Fungi</taxon>
        <taxon>Dikarya</taxon>
        <taxon>Ascomycota</taxon>
        <taxon>Pezizomycotina</taxon>
        <taxon>Dothideomycetes</taxon>
        <taxon>Pleosporomycetidae</taxon>
        <taxon>Venturiales</taxon>
        <taxon>Sympoventuriaceae</taxon>
        <taxon>Verruconis</taxon>
    </lineage>
</organism>
<accession>A0A0D2ACU8</accession>
<evidence type="ECO:0000313" key="2">
    <source>
        <dbReference type="EMBL" id="KIW04290.1"/>
    </source>
</evidence>
<dbReference type="Proteomes" id="UP000053259">
    <property type="component" value="Unassembled WGS sequence"/>
</dbReference>
<sequence length="348" mass="38040">MFPQNTTFNDIRAELEAGTAVTSSIRSGSNYSVRNLPPDPSLDALSPKSTSPSLIGLLSFLNERPRSPLSTVEEISSTEERHGLNPSSKYVSNLSEITIPGSSSSRREQHQLTIPCQGLVTSFDSTSSSTRLGEIPQHNPETGTGSISSNSHPESPVEVSISSVESVNHYVANQMYPASSSSSSMPIDYTIVLRTIKSAADNGSLKYPHLLIAPSGQAIAIRILGTDHDLFSAGLSLSRGNGQSLYEGVYDPSQRRIPGMFRAKLHGRFGFQWPERGKVTPISMWNMPVHQQVETQDLGAVRGIVHIVNSMDFYMDCRTVPQNDLALEGMRWLAIHRPGCKHYMNKGI</sequence>
<dbReference type="VEuPathDB" id="FungiDB:PV09_04586"/>
<protein>
    <submittedName>
        <fullName evidence="2">Uncharacterized protein</fullName>
    </submittedName>
</protein>
<feature type="compositionally biased region" description="Low complexity" evidence="1">
    <location>
        <begin position="151"/>
        <end position="160"/>
    </location>
</feature>
<evidence type="ECO:0000256" key="1">
    <source>
        <dbReference type="SAM" id="MobiDB-lite"/>
    </source>
</evidence>